<dbReference type="Proteomes" id="UP000262712">
    <property type="component" value="Chromosome"/>
</dbReference>
<keyword evidence="3" id="KW-1185">Reference proteome</keyword>
<dbReference type="EMBL" id="NXFY01000010">
    <property type="protein sequence ID" value="PHO18008.1"/>
    <property type="molecule type" value="Genomic_DNA"/>
</dbReference>
<reference evidence="2 3" key="1">
    <citation type="submission" date="2017-09" db="EMBL/GenBank/DDBJ databases">
        <title>Arcobacter canalis sp. nov., a new species isolated from a water canal contaminated with urban sewage.</title>
        <authorList>
            <person name="Perez-Cataluna A."/>
            <person name="Salas-Masso N."/>
            <person name="Figueras M.J."/>
        </authorList>
    </citation>
    <scope>NUCLEOTIDE SEQUENCE [LARGE SCALE GENOMIC DNA]</scope>
    <source>
        <strain evidence="2 3">F98-3</strain>
    </source>
</reference>
<evidence type="ECO:0000313" key="1">
    <source>
        <dbReference type="EMBL" id="AXX93355.1"/>
    </source>
</evidence>
<evidence type="ECO:0000313" key="2">
    <source>
        <dbReference type="EMBL" id="PHO18008.1"/>
    </source>
</evidence>
<dbReference type="InterPro" id="IPR036895">
    <property type="entry name" value="Uracil-DNA_glycosylase-like_sf"/>
</dbReference>
<accession>A0A2G1DHN5</accession>
<dbReference type="AlphaFoldDB" id="A0A2G1DHN5"/>
<dbReference type="Gene3D" id="3.40.470.10">
    <property type="entry name" value="Uracil-DNA glycosylase-like domain"/>
    <property type="match status" value="1"/>
</dbReference>
<sequence length="217" mass="25688">MFYHFHPYKPFIFEDTNTLIIGTLPPPRFCEKDFKDGDVDFCYGSKNNQLWPAIDKIFNLNLLYDNSNKAINQRKSFLKKNYIGICDIVESCHREKFDASDLGMQNVKLRNIIEILENYKNINKIIFTGKNSKNSPEYFFRKQISNTYTMKLKENEFIREHTINISNRKITIFSLTSPSNAANRSIGSSNLYKLRKKQNPNYSTFLFRIDEYKFAFF</sequence>
<reference evidence="1 4" key="2">
    <citation type="submission" date="2018-08" db="EMBL/GenBank/DDBJ databases">
        <title>Complete genome of the Arcobacter molluscorum type strain LMG 25693.</title>
        <authorList>
            <person name="Miller W.G."/>
            <person name="Yee E."/>
            <person name="Bono J.L."/>
        </authorList>
    </citation>
    <scope>NUCLEOTIDE SEQUENCE [LARGE SCALE GENOMIC DNA]</scope>
    <source>
        <strain evidence="1 4">CECT 7696</strain>
    </source>
</reference>
<name>A0A2G1DHN5_9BACT</name>
<dbReference type="Proteomes" id="UP000221222">
    <property type="component" value="Unassembled WGS sequence"/>
</dbReference>
<gene>
    <name evidence="1" type="ORF">AMOL_2413</name>
    <name evidence="2" type="ORF">CPU12_07890</name>
</gene>
<protein>
    <submittedName>
        <fullName evidence="1 2">DNA glycosylase</fullName>
    </submittedName>
</protein>
<dbReference type="RefSeq" id="WP_099342557.1">
    <property type="nucleotide sequence ID" value="NZ_CP032098.1"/>
</dbReference>
<proteinExistence type="predicted"/>
<organism evidence="2 3">
    <name type="scientific">Malaciobacter molluscorum LMG 25693</name>
    <dbReference type="NCBI Taxonomy" id="870501"/>
    <lineage>
        <taxon>Bacteria</taxon>
        <taxon>Pseudomonadati</taxon>
        <taxon>Campylobacterota</taxon>
        <taxon>Epsilonproteobacteria</taxon>
        <taxon>Campylobacterales</taxon>
        <taxon>Arcobacteraceae</taxon>
        <taxon>Malaciobacter</taxon>
    </lineage>
</organism>
<evidence type="ECO:0000313" key="4">
    <source>
        <dbReference type="Proteomes" id="UP000262712"/>
    </source>
</evidence>
<dbReference type="EMBL" id="CP032098">
    <property type="protein sequence ID" value="AXX93355.1"/>
    <property type="molecule type" value="Genomic_DNA"/>
</dbReference>
<dbReference type="SUPFAM" id="SSF52141">
    <property type="entry name" value="Uracil-DNA glycosylase-like"/>
    <property type="match status" value="1"/>
</dbReference>
<dbReference type="KEGG" id="amol:AMOL_2413"/>
<evidence type="ECO:0000313" key="3">
    <source>
        <dbReference type="Proteomes" id="UP000221222"/>
    </source>
</evidence>